<comment type="caution">
    <text evidence="2">The sequence shown here is derived from an EMBL/GenBank/DDBJ whole genome shotgun (WGS) entry which is preliminary data.</text>
</comment>
<evidence type="ECO:0000313" key="3">
    <source>
        <dbReference type="Proteomes" id="UP000237839"/>
    </source>
</evidence>
<keyword evidence="3" id="KW-1185">Reference proteome</keyword>
<reference evidence="2 3" key="1">
    <citation type="submission" date="2018-02" db="EMBL/GenBank/DDBJ databases">
        <title>Solimicrobium silvestre gen. nov., sp. nov., isolated from alpine forest soil.</title>
        <authorList>
            <person name="Margesin R."/>
            <person name="Albuquerque L."/>
            <person name="Zhang D.-C."/>
            <person name="Froufe H.J.C."/>
            <person name="Severino R."/>
            <person name="Roxo I."/>
            <person name="Egas C."/>
            <person name="Da Costa M.S."/>
        </authorList>
    </citation>
    <scope>NUCLEOTIDE SEQUENCE [LARGE SCALE GENOMIC DNA]</scope>
    <source>
        <strain evidence="2 3">S20-91</strain>
    </source>
</reference>
<name>A0A2S9GYD3_9BURK</name>
<dbReference type="EMBL" id="PUGF01000011">
    <property type="protein sequence ID" value="PRC92735.1"/>
    <property type="molecule type" value="Genomic_DNA"/>
</dbReference>
<evidence type="ECO:0000256" key="1">
    <source>
        <dbReference type="SAM" id="MobiDB-lite"/>
    </source>
</evidence>
<gene>
    <name evidence="2" type="ORF">S2091_2465</name>
</gene>
<organism evidence="2 3">
    <name type="scientific">Solimicrobium silvestre</name>
    <dbReference type="NCBI Taxonomy" id="2099400"/>
    <lineage>
        <taxon>Bacteria</taxon>
        <taxon>Pseudomonadati</taxon>
        <taxon>Pseudomonadota</taxon>
        <taxon>Betaproteobacteria</taxon>
        <taxon>Burkholderiales</taxon>
        <taxon>Oxalobacteraceae</taxon>
        <taxon>Solimicrobium</taxon>
    </lineage>
</organism>
<sequence length="113" mass="12532">MQILEYIDAIIRDRLSCCPAVLKISDLEPIFGDEVPTIRARIRRGSFPVTVRQEDGGRQYVLLADVIRFLATGERQPQVIPGMRTTATSAPKAGRRGRPTKAEQVAGVRRAKS</sequence>
<evidence type="ECO:0000313" key="2">
    <source>
        <dbReference type="EMBL" id="PRC92735.1"/>
    </source>
</evidence>
<proteinExistence type="predicted"/>
<dbReference type="Proteomes" id="UP000237839">
    <property type="component" value="Unassembled WGS sequence"/>
</dbReference>
<accession>A0A2S9GYD3</accession>
<dbReference type="AlphaFoldDB" id="A0A2S9GYD3"/>
<feature type="region of interest" description="Disordered" evidence="1">
    <location>
        <begin position="84"/>
        <end position="113"/>
    </location>
</feature>
<protein>
    <submittedName>
        <fullName evidence="2">Uncharacterized protein</fullName>
    </submittedName>
</protein>